<dbReference type="Proteomes" id="UP000595703">
    <property type="component" value="Chromosome"/>
</dbReference>
<proteinExistence type="predicted"/>
<keyword evidence="3" id="KW-1185">Reference proteome</keyword>
<dbReference type="KEGG" id="arev:RVR_10222"/>
<reference evidence="2 3" key="1">
    <citation type="journal article" date="2010" name="J. Bacteriol.">
        <title>Biochemical characterization of a novel indole prenyltransferase from Streptomyces sp. SN-593.</title>
        <authorList>
            <person name="Takahashi S."/>
            <person name="Takagi H."/>
            <person name="Toyoda A."/>
            <person name="Uramoto M."/>
            <person name="Nogawa T."/>
            <person name="Ueki M."/>
            <person name="Sakaki Y."/>
            <person name="Osada H."/>
        </authorList>
    </citation>
    <scope>NUCLEOTIDE SEQUENCE [LARGE SCALE GENOMIC DNA]</scope>
    <source>
        <strain evidence="2 3">SN-593</strain>
    </source>
</reference>
<protein>
    <submittedName>
        <fullName evidence="2">Uncharacterized protein</fullName>
    </submittedName>
</protein>
<reference evidence="2 3" key="4">
    <citation type="journal article" date="2020" name="Sci. Rep.">
        <title>beta-carboline chemical signals induce reveromycin production through a LuxR family regulator in Streptomyces sp. SN-593.</title>
        <authorList>
            <person name="Panthee S."/>
            <person name="Kito N."/>
            <person name="Hayashi T."/>
            <person name="Shimizu T."/>
            <person name="Ishikawa J."/>
            <person name="Hamamoto H."/>
            <person name="Osada H."/>
            <person name="Takahashi S."/>
        </authorList>
    </citation>
    <scope>NUCLEOTIDE SEQUENCE [LARGE SCALE GENOMIC DNA]</scope>
    <source>
        <strain evidence="2 3">SN-593</strain>
    </source>
</reference>
<dbReference type="AlphaFoldDB" id="A0A7U3VT07"/>
<feature type="region of interest" description="Disordered" evidence="1">
    <location>
        <begin position="34"/>
        <end position="65"/>
    </location>
</feature>
<evidence type="ECO:0000256" key="1">
    <source>
        <dbReference type="SAM" id="MobiDB-lite"/>
    </source>
</evidence>
<feature type="compositionally biased region" description="Polar residues" evidence="1">
    <location>
        <begin position="39"/>
        <end position="54"/>
    </location>
</feature>
<dbReference type="InterPro" id="IPR025855">
    <property type="entry name" value="Replic_Relax"/>
</dbReference>
<evidence type="ECO:0000313" key="2">
    <source>
        <dbReference type="EMBL" id="BBB02329.1"/>
    </source>
</evidence>
<name>A0A7U3VT07_9ACTN</name>
<accession>A0A7U3VT07</accession>
<evidence type="ECO:0000313" key="3">
    <source>
        <dbReference type="Proteomes" id="UP000595703"/>
    </source>
</evidence>
<gene>
    <name evidence="2" type="ORF">RVR_10222</name>
</gene>
<dbReference type="EMBL" id="AP018365">
    <property type="protein sequence ID" value="BBB02329.1"/>
    <property type="molecule type" value="Genomic_DNA"/>
</dbReference>
<dbReference type="Pfam" id="PF13814">
    <property type="entry name" value="Replic_Relax"/>
    <property type="match status" value="1"/>
</dbReference>
<organism evidence="2 3">
    <name type="scientific">Actinacidiphila reveromycinica</name>
    <dbReference type="NCBI Taxonomy" id="659352"/>
    <lineage>
        <taxon>Bacteria</taxon>
        <taxon>Bacillati</taxon>
        <taxon>Actinomycetota</taxon>
        <taxon>Actinomycetes</taxon>
        <taxon>Kitasatosporales</taxon>
        <taxon>Streptomycetaceae</taxon>
        <taxon>Actinacidiphila</taxon>
    </lineage>
</organism>
<sequence length="193" mass="20042">MNGGRGVLRGRQAGAEAALSVGRVRLDCLITGSGEAGVSHTQEPGQTETEQSGKPKSKRVLYPYGSASPERDDAITVLGVLKVATASQIMRLVRPHLTDNKPIRNALLDLSKHGLVVSEGNTAGPRGRIGTPGRAGPAAQKLWRLRAAGLDYADTVMEEGVDGGLARGVARGGAKHAMAVNETVTAFVRGGTL</sequence>
<reference evidence="2 3" key="3">
    <citation type="journal article" date="2011" name="Nat. Chem. Biol.">
        <title>Reveromycin A biosynthesis uses RevG and RevJ for stereospecific spiroacetal formation.</title>
        <authorList>
            <person name="Takahashi S."/>
            <person name="Toyoda A."/>
            <person name="Sekiyama Y."/>
            <person name="Takagi H."/>
            <person name="Nogawa T."/>
            <person name="Uramoto M."/>
            <person name="Suzuki R."/>
            <person name="Koshino H."/>
            <person name="Kumano T."/>
            <person name="Panthee S."/>
            <person name="Dairi T."/>
            <person name="Ishikawa J."/>
            <person name="Ikeda H."/>
            <person name="Sakaki Y."/>
            <person name="Osada H."/>
        </authorList>
    </citation>
    <scope>NUCLEOTIDE SEQUENCE [LARGE SCALE GENOMIC DNA]</scope>
    <source>
        <strain evidence="2 3">SN-593</strain>
    </source>
</reference>
<reference evidence="2 3" key="2">
    <citation type="journal article" date="2011" name="J. Antibiot.">
        <title>Furaquinocins I and J: novel polyketide isoprenoid hybrid compounds from Streptomyces reveromyceticus SN-593.</title>
        <authorList>
            <person name="Panthee S."/>
            <person name="Takahashi S."/>
            <person name="Takagi H."/>
            <person name="Nogawa T."/>
            <person name="Oowada E."/>
            <person name="Uramoto M."/>
            <person name="Osada H."/>
        </authorList>
    </citation>
    <scope>NUCLEOTIDE SEQUENCE [LARGE SCALE GENOMIC DNA]</scope>
    <source>
        <strain evidence="2 3">SN-593</strain>
    </source>
</reference>